<dbReference type="AlphaFoldDB" id="A0A1J8PFY7"/>
<evidence type="ECO:0000313" key="1">
    <source>
        <dbReference type="EMBL" id="OJA07519.1"/>
    </source>
</evidence>
<protein>
    <recommendedName>
        <fullName evidence="3">DUF659 domain-containing protein</fullName>
    </recommendedName>
</protein>
<keyword evidence="2" id="KW-1185">Reference proteome</keyword>
<dbReference type="EMBL" id="LVVM01006633">
    <property type="protein sequence ID" value="OJA07519.1"/>
    <property type="molecule type" value="Genomic_DNA"/>
</dbReference>
<sequence>MRTFCATSLHLETLLSHLSDCNTPSGNQKYNFVCFSPDPEEIELYGTSEAAIDHELEVIFAQKGRRDNSAPCPFELEKCRTGLIAVVKVLRAALHEQPDSAILKKWVKDLSKVAEYHYEAASRQDYVDIPEPPPKGKGGRPVDPRLLHIAIRCYKKTDANKITAFRCIGTAKGCTMACKFKTRIKKILGHATTCEHVPRPLKEELDGGLAADTSSPKVARFNTSTSGNSKPSAMTKRALIQPSVEHISKKARMDQLMSQLDADIVQLFCIGGIHPSKVDLPQWKAMWRHVMPSYEPASASKLEEYLIPTEAAFVRRYQLEHLRTCDNLSMTFDGETTRLPESVYTVHVITPDRFVFLFEGNEVSDESHTRAAKHMFKVLDDIIHVGPPRFSGICSDDTGNTRVARKTVQNKYPWIINMPDPSYRMNLLL</sequence>
<organism evidence="1 2">
    <name type="scientific">Rhizopogon vesiculosus</name>
    <dbReference type="NCBI Taxonomy" id="180088"/>
    <lineage>
        <taxon>Eukaryota</taxon>
        <taxon>Fungi</taxon>
        <taxon>Dikarya</taxon>
        <taxon>Basidiomycota</taxon>
        <taxon>Agaricomycotina</taxon>
        <taxon>Agaricomycetes</taxon>
        <taxon>Agaricomycetidae</taxon>
        <taxon>Boletales</taxon>
        <taxon>Suillineae</taxon>
        <taxon>Rhizopogonaceae</taxon>
        <taxon>Rhizopogon</taxon>
    </lineage>
</organism>
<comment type="caution">
    <text evidence="1">The sequence shown here is derived from an EMBL/GenBank/DDBJ whole genome shotgun (WGS) entry which is preliminary data.</text>
</comment>
<name>A0A1J8PFY7_9AGAM</name>
<proteinExistence type="predicted"/>
<dbReference type="Proteomes" id="UP000183567">
    <property type="component" value="Unassembled WGS sequence"/>
</dbReference>
<accession>A0A1J8PFY7</accession>
<evidence type="ECO:0008006" key="3">
    <source>
        <dbReference type="Google" id="ProtNLM"/>
    </source>
</evidence>
<reference evidence="1 2" key="1">
    <citation type="submission" date="2016-03" db="EMBL/GenBank/DDBJ databases">
        <title>Comparative genomics of the ectomycorrhizal sister species Rhizopogon vinicolor and Rhizopogon vesiculosus (Basidiomycota: Boletales) reveals a divergence of the mating type B locus.</title>
        <authorList>
            <person name="Mujic A.B."/>
            <person name="Kuo A."/>
            <person name="Tritt A."/>
            <person name="Lipzen A."/>
            <person name="Chen C."/>
            <person name="Johnson J."/>
            <person name="Sharma A."/>
            <person name="Barry K."/>
            <person name="Grigoriev I.V."/>
            <person name="Spatafora J.W."/>
        </authorList>
    </citation>
    <scope>NUCLEOTIDE SEQUENCE [LARGE SCALE GENOMIC DNA]</scope>
    <source>
        <strain evidence="1 2">AM-OR11-056</strain>
    </source>
</reference>
<gene>
    <name evidence="1" type="ORF">AZE42_10753</name>
</gene>
<dbReference type="OrthoDB" id="3236755at2759"/>
<evidence type="ECO:0000313" key="2">
    <source>
        <dbReference type="Proteomes" id="UP000183567"/>
    </source>
</evidence>